<dbReference type="InterPro" id="IPR013320">
    <property type="entry name" value="ConA-like_dom_sf"/>
</dbReference>
<gene>
    <name evidence="8" type="primary">Aste57867_25528</name>
    <name evidence="7" type="ORF">As57867_025449</name>
    <name evidence="8" type="ORF">ASTE57867_25528</name>
</gene>
<evidence type="ECO:0000256" key="5">
    <source>
        <dbReference type="SAM" id="MobiDB-lite"/>
    </source>
</evidence>
<keyword evidence="6" id="KW-0812">Transmembrane</keyword>
<feature type="compositionally biased region" description="Basic and acidic residues" evidence="5">
    <location>
        <begin position="707"/>
        <end position="726"/>
    </location>
</feature>
<keyword evidence="3" id="KW-0325">Glycoprotein</keyword>
<evidence type="ECO:0000256" key="1">
    <source>
        <dbReference type="ARBA" id="ARBA00004370"/>
    </source>
</evidence>
<dbReference type="InterPro" id="IPR005629">
    <property type="entry name" value="Skn1/Kre6/Sbg1"/>
</dbReference>
<evidence type="ECO:0000313" key="7">
    <source>
        <dbReference type="EMBL" id="KAF0682345.1"/>
    </source>
</evidence>
<dbReference type="OrthoDB" id="412647at2759"/>
<organism evidence="8 9">
    <name type="scientific">Aphanomyces stellatus</name>
    <dbReference type="NCBI Taxonomy" id="120398"/>
    <lineage>
        <taxon>Eukaryota</taxon>
        <taxon>Sar</taxon>
        <taxon>Stramenopiles</taxon>
        <taxon>Oomycota</taxon>
        <taxon>Saprolegniomycetes</taxon>
        <taxon>Saprolegniales</taxon>
        <taxon>Verrucalvaceae</taxon>
        <taxon>Aphanomyces</taxon>
    </lineage>
</organism>
<reference evidence="7" key="2">
    <citation type="submission" date="2019-06" db="EMBL/GenBank/DDBJ databases">
        <title>Genomics analysis of Aphanomyces spp. identifies a new class of oomycete effector associated with host adaptation.</title>
        <authorList>
            <person name="Gaulin E."/>
        </authorList>
    </citation>
    <scope>NUCLEOTIDE SEQUENCE</scope>
    <source>
        <strain evidence="7">CBS 578.67</strain>
    </source>
</reference>
<keyword evidence="2 6" id="KW-0472">Membrane</keyword>
<dbReference type="SUPFAM" id="SSF49899">
    <property type="entry name" value="Concanavalin A-like lectins/glucanases"/>
    <property type="match status" value="2"/>
</dbReference>
<evidence type="ECO:0000256" key="2">
    <source>
        <dbReference type="ARBA" id="ARBA00023136"/>
    </source>
</evidence>
<dbReference type="PANTHER" id="PTHR31361:SF1">
    <property type="entry name" value="BETA-GLUCAN SYNTHESIS-ASSOCIATED PROTEIN KRE6-RELATED"/>
    <property type="match status" value="1"/>
</dbReference>
<protein>
    <submittedName>
        <fullName evidence="8">Aste57867_25528 protein</fullName>
    </submittedName>
</protein>
<dbReference type="EMBL" id="CAADRA010007570">
    <property type="protein sequence ID" value="VFU02151.1"/>
    <property type="molecule type" value="Genomic_DNA"/>
</dbReference>
<evidence type="ECO:0000313" key="8">
    <source>
        <dbReference type="EMBL" id="VFU02151.1"/>
    </source>
</evidence>
<proteinExistence type="predicted"/>
<sequence length="726" mass="78922">MKVRLVLASLGGTAAFNATGGPHYPTLSNVSAFVDLDTPASAKTIKSSRGETWTLVMSDEFNRPNRSFKPGADPIWTAIDMPDGVNQALEYYSVNMTTTVKDTDGRGVLRITTQRDNIVTTVYNENKNPPGFDTIRMYYRSGMIQSWNKFCLQGGLVEIMCQLPGITNGAINTDAQSPQARVSSGRVLCLATVFISGNSFCLAKLLLNAKLGTYYPTWPGVWLMGNLGRALFSSSTARMWPWSYNVCDPSLQNDQRISACDGKPGFGMNPHQGRGAPEIDILEGGGTTISSSLQIAPGMPDDFRTKYNASEPTCMYSGTCNMIGANGPDVPSSMTQLRRHKSWYQGLRYGAHKCAAQPTLTQSPAQINQSLKEGIKVNSCNLQVCPASYDVNGDLGPIDGNPANGYWGINSNGMCFPVMNGYNGIFLCDPYSTNPKCGNKLPSPGSTASNRPKMASYTYQMDAISSNWPVEFAAYSGYMKYQLEWVMGSRGYIRWMVDGLPLFEIPATSLENPPQDASQSNPRKLMIEEPMYMILNTALSSTWSTQPPNAGQACYGDWKDPKTNQICDAFPLYLKVDYIRVYQNATNMAVGCDPTTHPTQVWIDGHKSDYENGDNPAVAVDGLATCKSDADCTLPGVIVTGMCVNATCSCSHPTVFGGPRCTTNRAAVSGRLASDGSVDPPFWVVSVLSALAMIGGAAVLYMRREKKSSSARDPDETSHRTQEFDL</sequence>
<keyword evidence="6" id="KW-1133">Transmembrane helix</keyword>
<evidence type="ECO:0000256" key="3">
    <source>
        <dbReference type="ARBA" id="ARBA00023180"/>
    </source>
</evidence>
<dbReference type="GO" id="GO:0015926">
    <property type="term" value="F:glucosidase activity"/>
    <property type="evidence" value="ECO:0007669"/>
    <property type="project" value="TreeGrafter"/>
</dbReference>
<dbReference type="Gene3D" id="2.60.120.200">
    <property type="match status" value="2"/>
</dbReference>
<dbReference type="GO" id="GO:0071555">
    <property type="term" value="P:cell wall organization"/>
    <property type="evidence" value="ECO:0007669"/>
    <property type="project" value="UniProtKB-KW"/>
</dbReference>
<feature type="region of interest" description="Disordered" evidence="5">
    <location>
        <begin position="706"/>
        <end position="726"/>
    </location>
</feature>
<accession>A0A485LTI8</accession>
<comment type="subcellular location">
    <subcellularLocation>
        <location evidence="1">Membrane</location>
    </subcellularLocation>
</comment>
<evidence type="ECO:0000313" key="9">
    <source>
        <dbReference type="Proteomes" id="UP000332933"/>
    </source>
</evidence>
<reference evidence="8 9" key="1">
    <citation type="submission" date="2019-03" db="EMBL/GenBank/DDBJ databases">
        <authorList>
            <person name="Gaulin E."/>
            <person name="Dumas B."/>
        </authorList>
    </citation>
    <scope>NUCLEOTIDE SEQUENCE [LARGE SCALE GENOMIC DNA]</scope>
    <source>
        <strain evidence="8">CBS 568.67</strain>
    </source>
</reference>
<dbReference type="AlphaFoldDB" id="A0A485LTI8"/>
<dbReference type="PANTHER" id="PTHR31361">
    <property type="entry name" value="BETA-GLUCAN SYNTHESIS-ASSOCIATED PROTEIN KRE6-RELATED"/>
    <property type="match status" value="1"/>
</dbReference>
<keyword evidence="4" id="KW-0961">Cell wall biogenesis/degradation</keyword>
<evidence type="ECO:0000256" key="6">
    <source>
        <dbReference type="SAM" id="Phobius"/>
    </source>
</evidence>
<feature type="transmembrane region" description="Helical" evidence="6">
    <location>
        <begin position="682"/>
        <end position="702"/>
    </location>
</feature>
<dbReference type="Proteomes" id="UP000332933">
    <property type="component" value="Unassembled WGS sequence"/>
</dbReference>
<evidence type="ECO:0000256" key="4">
    <source>
        <dbReference type="ARBA" id="ARBA00023316"/>
    </source>
</evidence>
<name>A0A485LTI8_9STRA</name>
<dbReference type="Pfam" id="PF03935">
    <property type="entry name" value="SKN1_KRE6_Sbg1"/>
    <property type="match status" value="3"/>
</dbReference>
<dbReference type="EMBL" id="VJMH01007544">
    <property type="protein sequence ID" value="KAF0682345.1"/>
    <property type="molecule type" value="Genomic_DNA"/>
</dbReference>
<dbReference type="GO" id="GO:0005886">
    <property type="term" value="C:plasma membrane"/>
    <property type="evidence" value="ECO:0007669"/>
    <property type="project" value="TreeGrafter"/>
</dbReference>
<dbReference type="GO" id="GO:0006078">
    <property type="term" value="P:(1-&gt;6)-beta-D-glucan biosynthetic process"/>
    <property type="evidence" value="ECO:0007669"/>
    <property type="project" value="TreeGrafter"/>
</dbReference>
<keyword evidence="9" id="KW-1185">Reference proteome</keyword>
<dbReference type="GO" id="GO:0005789">
    <property type="term" value="C:endoplasmic reticulum membrane"/>
    <property type="evidence" value="ECO:0007669"/>
    <property type="project" value="TreeGrafter"/>
</dbReference>